<evidence type="ECO:0000313" key="2">
    <source>
        <dbReference type="Proteomes" id="UP001341840"/>
    </source>
</evidence>
<reference evidence="1 2" key="1">
    <citation type="journal article" date="2023" name="Plants (Basel)">
        <title>Bridging the Gap: Combining Genomics and Transcriptomics Approaches to Understand Stylosanthes scabra, an Orphan Legume from the Brazilian Caatinga.</title>
        <authorList>
            <person name="Ferreira-Neto J.R.C."/>
            <person name="da Silva M.D."/>
            <person name="Binneck E."/>
            <person name="de Melo N.F."/>
            <person name="da Silva R.H."/>
            <person name="de Melo A.L.T.M."/>
            <person name="Pandolfi V."/>
            <person name="Bustamante F.O."/>
            <person name="Brasileiro-Vidal A.C."/>
            <person name="Benko-Iseppon A.M."/>
        </authorList>
    </citation>
    <scope>NUCLEOTIDE SEQUENCE [LARGE SCALE GENOMIC DNA]</scope>
    <source>
        <tissue evidence="1">Leaves</tissue>
    </source>
</reference>
<protein>
    <submittedName>
        <fullName evidence="1">Uncharacterized protein</fullName>
    </submittedName>
</protein>
<proteinExistence type="predicted"/>
<evidence type="ECO:0000313" key="1">
    <source>
        <dbReference type="EMBL" id="MED6108559.1"/>
    </source>
</evidence>
<dbReference type="Proteomes" id="UP001341840">
    <property type="component" value="Unassembled WGS sequence"/>
</dbReference>
<accession>A0ABU6QBD6</accession>
<dbReference type="EMBL" id="JASCZI010000092">
    <property type="protein sequence ID" value="MED6108559.1"/>
    <property type="molecule type" value="Genomic_DNA"/>
</dbReference>
<organism evidence="1 2">
    <name type="scientific">Stylosanthes scabra</name>
    <dbReference type="NCBI Taxonomy" id="79078"/>
    <lineage>
        <taxon>Eukaryota</taxon>
        <taxon>Viridiplantae</taxon>
        <taxon>Streptophyta</taxon>
        <taxon>Embryophyta</taxon>
        <taxon>Tracheophyta</taxon>
        <taxon>Spermatophyta</taxon>
        <taxon>Magnoliopsida</taxon>
        <taxon>eudicotyledons</taxon>
        <taxon>Gunneridae</taxon>
        <taxon>Pentapetalae</taxon>
        <taxon>rosids</taxon>
        <taxon>fabids</taxon>
        <taxon>Fabales</taxon>
        <taxon>Fabaceae</taxon>
        <taxon>Papilionoideae</taxon>
        <taxon>50 kb inversion clade</taxon>
        <taxon>dalbergioids sensu lato</taxon>
        <taxon>Dalbergieae</taxon>
        <taxon>Pterocarpus clade</taxon>
        <taxon>Stylosanthes</taxon>
    </lineage>
</organism>
<sequence length="102" mass="11522">MTSLRSASVLKLWEMHVVVSLYLEVEDLGITRGGGGNEAGIEELQDLVVGVLDLVTNTVRHYSRIVSNIIHRARRSSRYWSADVIGQKPRCFRLRVEIQSIT</sequence>
<name>A0ABU6QBD6_9FABA</name>
<comment type="caution">
    <text evidence="1">The sequence shown here is derived from an EMBL/GenBank/DDBJ whole genome shotgun (WGS) entry which is preliminary data.</text>
</comment>
<keyword evidence="2" id="KW-1185">Reference proteome</keyword>
<gene>
    <name evidence="1" type="ORF">PIB30_025208</name>
</gene>